<dbReference type="EMBL" id="BMEQ01000028">
    <property type="protein sequence ID" value="GGG67914.1"/>
    <property type="molecule type" value="Genomic_DNA"/>
</dbReference>
<protein>
    <submittedName>
        <fullName evidence="1">Uncharacterized protein</fullName>
    </submittedName>
</protein>
<dbReference type="RefSeq" id="WP_188539607.1">
    <property type="nucleotide sequence ID" value="NZ_BMEQ01000028.1"/>
</dbReference>
<sequence length="122" mass="12716">MCAGCPGGRAVSKATAWLNLHGMKPAVLKELQRRTGRRAKLSVFGDRWVLTSRTGRREVFDDVEALAGALLGQGLVDRDASAGTPADATLEQLLEVGGGAGRPRPDPGELVTALLAGAGRPE</sequence>
<reference evidence="1" key="1">
    <citation type="journal article" date="2014" name="Int. J. Syst. Evol. Microbiol.">
        <title>Complete genome sequence of Corynebacterium casei LMG S-19264T (=DSM 44701T), isolated from a smear-ripened cheese.</title>
        <authorList>
            <consortium name="US DOE Joint Genome Institute (JGI-PGF)"/>
            <person name="Walter F."/>
            <person name="Albersmeier A."/>
            <person name="Kalinowski J."/>
            <person name="Ruckert C."/>
        </authorList>
    </citation>
    <scope>NUCLEOTIDE SEQUENCE</scope>
    <source>
        <strain evidence="1">CGMCC 1.12187</strain>
    </source>
</reference>
<comment type="caution">
    <text evidence="1">The sequence shown here is derived from an EMBL/GenBank/DDBJ whole genome shotgun (WGS) entry which is preliminary data.</text>
</comment>
<accession>A0A917H5C1</accession>
<proteinExistence type="predicted"/>
<gene>
    <name evidence="1" type="ORF">GCM10011374_35270</name>
</gene>
<name>A0A917H5C1_9MICC</name>
<organism evidence="1 2">
    <name type="scientific">Kocuria dechangensis</name>
    <dbReference type="NCBI Taxonomy" id="1176249"/>
    <lineage>
        <taxon>Bacteria</taxon>
        <taxon>Bacillati</taxon>
        <taxon>Actinomycetota</taxon>
        <taxon>Actinomycetes</taxon>
        <taxon>Micrococcales</taxon>
        <taxon>Micrococcaceae</taxon>
        <taxon>Kocuria</taxon>
    </lineage>
</organism>
<dbReference type="Proteomes" id="UP000638848">
    <property type="component" value="Unassembled WGS sequence"/>
</dbReference>
<evidence type="ECO:0000313" key="1">
    <source>
        <dbReference type="EMBL" id="GGG67914.1"/>
    </source>
</evidence>
<keyword evidence="2" id="KW-1185">Reference proteome</keyword>
<dbReference type="AlphaFoldDB" id="A0A917H5C1"/>
<evidence type="ECO:0000313" key="2">
    <source>
        <dbReference type="Proteomes" id="UP000638848"/>
    </source>
</evidence>
<reference evidence="1" key="2">
    <citation type="submission" date="2020-09" db="EMBL/GenBank/DDBJ databases">
        <authorList>
            <person name="Sun Q."/>
            <person name="Zhou Y."/>
        </authorList>
    </citation>
    <scope>NUCLEOTIDE SEQUENCE</scope>
    <source>
        <strain evidence="1">CGMCC 1.12187</strain>
    </source>
</reference>